<dbReference type="Proteomes" id="UP001501195">
    <property type="component" value="Unassembled WGS sequence"/>
</dbReference>
<dbReference type="PANTHER" id="PTHR23514">
    <property type="entry name" value="BYPASS OF STOP CODON PROTEIN 6"/>
    <property type="match status" value="1"/>
</dbReference>
<feature type="transmembrane region" description="Helical" evidence="7">
    <location>
        <begin position="312"/>
        <end position="331"/>
    </location>
</feature>
<dbReference type="InterPro" id="IPR036259">
    <property type="entry name" value="MFS_trans_sf"/>
</dbReference>
<evidence type="ECO:0000256" key="1">
    <source>
        <dbReference type="ARBA" id="ARBA00004651"/>
    </source>
</evidence>
<evidence type="ECO:0000256" key="2">
    <source>
        <dbReference type="ARBA" id="ARBA00008335"/>
    </source>
</evidence>
<keyword evidence="4 7" id="KW-0812">Transmembrane</keyword>
<feature type="transmembrane region" description="Helical" evidence="7">
    <location>
        <begin position="400"/>
        <end position="421"/>
    </location>
</feature>
<feature type="transmembrane region" description="Helical" evidence="7">
    <location>
        <begin position="144"/>
        <end position="166"/>
    </location>
</feature>
<dbReference type="InterPro" id="IPR011701">
    <property type="entry name" value="MFS"/>
</dbReference>
<feature type="transmembrane region" description="Helical" evidence="7">
    <location>
        <begin position="337"/>
        <end position="356"/>
    </location>
</feature>
<dbReference type="PANTHER" id="PTHR23514:SF3">
    <property type="entry name" value="BYPASS OF STOP CODON PROTEIN 6"/>
    <property type="match status" value="1"/>
</dbReference>
<evidence type="ECO:0000313" key="9">
    <source>
        <dbReference type="EMBL" id="GAA4970086.1"/>
    </source>
</evidence>
<dbReference type="InterPro" id="IPR051788">
    <property type="entry name" value="MFS_Transporter"/>
</dbReference>
<feature type="transmembrane region" description="Helical" evidence="7">
    <location>
        <begin position="206"/>
        <end position="224"/>
    </location>
</feature>
<evidence type="ECO:0000256" key="6">
    <source>
        <dbReference type="ARBA" id="ARBA00023136"/>
    </source>
</evidence>
<dbReference type="EMBL" id="BAABIL010000126">
    <property type="protein sequence ID" value="GAA4970086.1"/>
    <property type="molecule type" value="Genomic_DNA"/>
</dbReference>
<dbReference type="Pfam" id="PF07690">
    <property type="entry name" value="MFS_1"/>
    <property type="match status" value="1"/>
</dbReference>
<accession>A0ABP9HGD2</accession>
<keyword evidence="10" id="KW-1185">Reference proteome</keyword>
<evidence type="ECO:0000256" key="4">
    <source>
        <dbReference type="ARBA" id="ARBA00022692"/>
    </source>
</evidence>
<comment type="subcellular location">
    <subcellularLocation>
        <location evidence="1">Cell membrane</location>
        <topology evidence="1">Multi-pass membrane protein</topology>
    </subcellularLocation>
</comment>
<feature type="transmembrane region" description="Helical" evidence="7">
    <location>
        <begin position="56"/>
        <end position="79"/>
    </location>
</feature>
<comment type="similarity">
    <text evidence="2">Belongs to the major facilitator superfamily.</text>
</comment>
<feature type="domain" description="Major facilitator superfamily (MFS) profile" evidence="8">
    <location>
        <begin position="244"/>
        <end position="428"/>
    </location>
</feature>
<dbReference type="SUPFAM" id="SSF103473">
    <property type="entry name" value="MFS general substrate transporter"/>
    <property type="match status" value="1"/>
</dbReference>
<reference evidence="10" key="1">
    <citation type="journal article" date="2019" name="Int. J. Syst. Evol. Microbiol.">
        <title>The Global Catalogue of Microorganisms (GCM) 10K type strain sequencing project: providing services to taxonomists for standard genome sequencing and annotation.</title>
        <authorList>
            <consortium name="The Broad Institute Genomics Platform"/>
            <consortium name="The Broad Institute Genome Sequencing Center for Infectious Disease"/>
            <person name="Wu L."/>
            <person name="Ma J."/>
        </authorList>
    </citation>
    <scope>NUCLEOTIDE SEQUENCE [LARGE SCALE GENOMIC DNA]</scope>
    <source>
        <strain evidence="10">JCM 18126</strain>
    </source>
</reference>
<feature type="transmembrane region" description="Helical" evidence="7">
    <location>
        <begin position="377"/>
        <end position="394"/>
    </location>
</feature>
<keyword evidence="3" id="KW-0813">Transport</keyword>
<name>A0ABP9HGD2_9ACTN</name>
<evidence type="ECO:0000256" key="3">
    <source>
        <dbReference type="ARBA" id="ARBA00022448"/>
    </source>
</evidence>
<sequence>MVARALGLCSERGMADTLGVYRYTRKVDRSPSPAATPDHPAGEQVGDAFTRDAPTWLSYAALGCFTFWLYAFGPALTLLREELRFSYSVLGAYELCWSAGAAAAGAGFARASRRLARGTLLWTSALGVTAGAGVFVLGRSVPATLAGAAVFGAAGTMLLAVVQAVLSARHGSRRDRALTEANIGAGAASVFAPLALGALAGSVLGWRATFAVPAVALLVLYLRYRHLPLPPPVQHGNASRSGPLPLACWLFTVLTALSSAIEFCLVYFGPQVLIGIGLSAGAAGTALSANFLGILLGRVLGARLTRRPGRSTALLCASLGLTLVSVVLFWLSRQPTLAVVALFSSGVGIANLYPLALSLTLEAADGREDEANARSQLVLGVLAGIFPYLLGTLADRHGLTTGFALEPALIILCFFLLWGGVRTRRHHR</sequence>
<comment type="caution">
    <text evidence="9">The sequence shown here is derived from an EMBL/GenBank/DDBJ whole genome shotgun (WGS) entry which is preliminary data.</text>
</comment>
<evidence type="ECO:0000256" key="5">
    <source>
        <dbReference type="ARBA" id="ARBA00022989"/>
    </source>
</evidence>
<keyword evidence="6 7" id="KW-0472">Membrane</keyword>
<organism evidence="9 10">
    <name type="scientific">Kineococcus glutinatus</name>
    <dbReference type="NCBI Taxonomy" id="1070872"/>
    <lineage>
        <taxon>Bacteria</taxon>
        <taxon>Bacillati</taxon>
        <taxon>Actinomycetota</taxon>
        <taxon>Actinomycetes</taxon>
        <taxon>Kineosporiales</taxon>
        <taxon>Kineosporiaceae</taxon>
        <taxon>Kineococcus</taxon>
    </lineage>
</organism>
<feature type="transmembrane region" description="Helical" evidence="7">
    <location>
        <begin position="85"/>
        <end position="108"/>
    </location>
</feature>
<gene>
    <name evidence="9" type="ORF">GCM10023225_10220</name>
</gene>
<evidence type="ECO:0000313" key="10">
    <source>
        <dbReference type="Proteomes" id="UP001501195"/>
    </source>
</evidence>
<dbReference type="InterPro" id="IPR020846">
    <property type="entry name" value="MFS_dom"/>
</dbReference>
<evidence type="ECO:0000259" key="8">
    <source>
        <dbReference type="PROSITE" id="PS50850"/>
    </source>
</evidence>
<keyword evidence="5 7" id="KW-1133">Transmembrane helix</keyword>
<feature type="transmembrane region" description="Helical" evidence="7">
    <location>
        <begin position="274"/>
        <end position="300"/>
    </location>
</feature>
<protein>
    <recommendedName>
        <fullName evidence="8">Major facilitator superfamily (MFS) profile domain-containing protein</fullName>
    </recommendedName>
</protein>
<feature type="transmembrane region" description="Helical" evidence="7">
    <location>
        <begin position="178"/>
        <end position="200"/>
    </location>
</feature>
<feature type="transmembrane region" description="Helical" evidence="7">
    <location>
        <begin position="244"/>
        <end position="268"/>
    </location>
</feature>
<feature type="transmembrane region" description="Helical" evidence="7">
    <location>
        <begin position="120"/>
        <end position="138"/>
    </location>
</feature>
<evidence type="ECO:0000256" key="7">
    <source>
        <dbReference type="SAM" id="Phobius"/>
    </source>
</evidence>
<dbReference type="Gene3D" id="1.20.1250.20">
    <property type="entry name" value="MFS general substrate transporter like domains"/>
    <property type="match status" value="2"/>
</dbReference>
<dbReference type="PROSITE" id="PS50850">
    <property type="entry name" value="MFS"/>
    <property type="match status" value="1"/>
</dbReference>
<proteinExistence type="inferred from homology"/>